<evidence type="ECO:0000313" key="4">
    <source>
        <dbReference type="Proteomes" id="UP000006671"/>
    </source>
</evidence>
<evidence type="ECO:0000313" key="3">
    <source>
        <dbReference type="EMBL" id="EFC47024.1"/>
    </source>
</evidence>
<dbReference type="InParanoid" id="D2V8D2"/>
<keyword evidence="4" id="KW-1185">Reference proteome</keyword>
<dbReference type="Proteomes" id="UP000006671">
    <property type="component" value="Unassembled WGS sequence"/>
</dbReference>
<keyword evidence="1" id="KW-0175">Coiled coil</keyword>
<organism evidence="4">
    <name type="scientific">Naegleria gruberi</name>
    <name type="common">Amoeba</name>
    <dbReference type="NCBI Taxonomy" id="5762"/>
    <lineage>
        <taxon>Eukaryota</taxon>
        <taxon>Discoba</taxon>
        <taxon>Heterolobosea</taxon>
        <taxon>Tetramitia</taxon>
        <taxon>Eutetramitia</taxon>
        <taxon>Vahlkampfiidae</taxon>
        <taxon>Naegleria</taxon>
    </lineage>
</organism>
<dbReference type="VEuPathDB" id="AmoebaDB:NAEGRDRAFT_65115"/>
<sequence length="134" mass="15439">MPNNNSISNVPILDSQLVSKVKLELKMKEETIKELRNQLKYYQETQCSACLANRSYHAPPSDDEHDEDEHDQHHLENYTITKTTTEPGVVYNTEAHNMGLKNDWLAPATTGRRQSIQLNNIYESEIQDLIAKKK</sequence>
<dbReference type="KEGG" id="ngr:NAEGRDRAFT_65115"/>
<dbReference type="GeneID" id="8861202"/>
<dbReference type="AlphaFoldDB" id="D2V8D2"/>
<feature type="region of interest" description="Disordered" evidence="2">
    <location>
        <begin position="54"/>
        <end position="83"/>
    </location>
</feature>
<evidence type="ECO:0000256" key="2">
    <source>
        <dbReference type="SAM" id="MobiDB-lite"/>
    </source>
</evidence>
<name>D2V8D2_NAEGR</name>
<protein>
    <submittedName>
        <fullName evidence="3">Predicted protein</fullName>
    </submittedName>
</protein>
<proteinExistence type="predicted"/>
<reference evidence="3 4" key="1">
    <citation type="journal article" date="2010" name="Cell">
        <title>The genome of Naegleria gruberi illuminates early eukaryotic versatility.</title>
        <authorList>
            <person name="Fritz-Laylin L.K."/>
            <person name="Prochnik S.E."/>
            <person name="Ginger M.L."/>
            <person name="Dacks J.B."/>
            <person name="Carpenter M.L."/>
            <person name="Field M.C."/>
            <person name="Kuo A."/>
            <person name="Paredez A."/>
            <person name="Chapman J."/>
            <person name="Pham J."/>
            <person name="Shu S."/>
            <person name="Neupane R."/>
            <person name="Cipriano M."/>
            <person name="Mancuso J."/>
            <person name="Tu H."/>
            <person name="Salamov A."/>
            <person name="Lindquist E."/>
            <person name="Shapiro H."/>
            <person name="Lucas S."/>
            <person name="Grigoriev I.V."/>
            <person name="Cande W.Z."/>
            <person name="Fulton C."/>
            <person name="Rokhsar D.S."/>
            <person name="Dawson S.C."/>
        </authorList>
    </citation>
    <scope>NUCLEOTIDE SEQUENCE [LARGE SCALE GENOMIC DNA]</scope>
    <source>
        <strain evidence="3 4">NEG-M</strain>
    </source>
</reference>
<evidence type="ECO:0000256" key="1">
    <source>
        <dbReference type="SAM" id="Coils"/>
    </source>
</evidence>
<gene>
    <name evidence="3" type="ORF">NAEGRDRAFT_65115</name>
</gene>
<feature type="coiled-coil region" evidence="1">
    <location>
        <begin position="18"/>
        <end position="45"/>
    </location>
</feature>
<dbReference type="EMBL" id="GG738856">
    <property type="protein sequence ID" value="EFC47024.1"/>
    <property type="molecule type" value="Genomic_DNA"/>
</dbReference>
<dbReference type="RefSeq" id="XP_002679768.1">
    <property type="nucleotide sequence ID" value="XM_002679722.1"/>
</dbReference>
<accession>D2V8D2</accession>